<organism evidence="2 3">
    <name type="scientific">Trichomonas vaginalis (strain ATCC PRA-98 / G3)</name>
    <dbReference type="NCBI Taxonomy" id="412133"/>
    <lineage>
        <taxon>Eukaryota</taxon>
        <taxon>Metamonada</taxon>
        <taxon>Parabasalia</taxon>
        <taxon>Trichomonadida</taxon>
        <taxon>Trichomonadidae</taxon>
        <taxon>Trichomonas</taxon>
    </lineage>
</organism>
<name>A2F5N9_TRIV3</name>
<gene>
    <name evidence="2" type="ORF">TVAG_175710</name>
</gene>
<dbReference type="AlphaFoldDB" id="A2F5N9"/>
<evidence type="ECO:0000313" key="2">
    <source>
        <dbReference type="EMBL" id="EAX99802.1"/>
    </source>
</evidence>
<proteinExistence type="predicted"/>
<protein>
    <submittedName>
        <fullName evidence="2">Uncharacterized protein</fullName>
    </submittedName>
</protein>
<reference evidence="2" key="1">
    <citation type="submission" date="2006-10" db="EMBL/GenBank/DDBJ databases">
        <authorList>
            <person name="Amadeo P."/>
            <person name="Zhao Q."/>
            <person name="Wortman J."/>
            <person name="Fraser-Liggett C."/>
            <person name="Carlton J."/>
        </authorList>
    </citation>
    <scope>NUCLEOTIDE SEQUENCE</scope>
    <source>
        <strain evidence="2">G3</strain>
    </source>
</reference>
<evidence type="ECO:0000256" key="1">
    <source>
        <dbReference type="SAM" id="MobiDB-lite"/>
    </source>
</evidence>
<keyword evidence="3" id="KW-1185">Reference proteome</keyword>
<dbReference type="Proteomes" id="UP000001542">
    <property type="component" value="Unassembled WGS sequence"/>
</dbReference>
<evidence type="ECO:0000313" key="3">
    <source>
        <dbReference type="Proteomes" id="UP000001542"/>
    </source>
</evidence>
<dbReference type="InParanoid" id="A2F5N9"/>
<dbReference type="EMBL" id="DS113625">
    <property type="protein sequence ID" value="EAX99802.1"/>
    <property type="molecule type" value="Genomic_DNA"/>
</dbReference>
<sequence length="75" mass="8870">MNTYNHYDICSEESASFSPMTTDQDASDSSYSQSFEYQVISLHSMARRLSNLQKDQQERKIHTRRHRLTTDPAYY</sequence>
<dbReference type="RefSeq" id="XP_001312732.1">
    <property type="nucleotide sequence ID" value="XM_001312731.1"/>
</dbReference>
<feature type="region of interest" description="Disordered" evidence="1">
    <location>
        <begin position="53"/>
        <end position="75"/>
    </location>
</feature>
<reference evidence="2" key="2">
    <citation type="journal article" date="2007" name="Science">
        <title>Draft genome sequence of the sexually transmitted pathogen Trichomonas vaginalis.</title>
        <authorList>
            <person name="Carlton J.M."/>
            <person name="Hirt R.P."/>
            <person name="Silva J.C."/>
            <person name="Delcher A.L."/>
            <person name="Schatz M."/>
            <person name="Zhao Q."/>
            <person name="Wortman J.R."/>
            <person name="Bidwell S.L."/>
            <person name="Alsmark U.C.M."/>
            <person name="Besteiro S."/>
            <person name="Sicheritz-Ponten T."/>
            <person name="Noel C.J."/>
            <person name="Dacks J.B."/>
            <person name="Foster P.G."/>
            <person name="Simillion C."/>
            <person name="Van de Peer Y."/>
            <person name="Miranda-Saavedra D."/>
            <person name="Barton G.J."/>
            <person name="Westrop G.D."/>
            <person name="Mueller S."/>
            <person name="Dessi D."/>
            <person name="Fiori P.L."/>
            <person name="Ren Q."/>
            <person name="Paulsen I."/>
            <person name="Zhang H."/>
            <person name="Bastida-Corcuera F.D."/>
            <person name="Simoes-Barbosa A."/>
            <person name="Brown M.T."/>
            <person name="Hayes R.D."/>
            <person name="Mukherjee M."/>
            <person name="Okumura C.Y."/>
            <person name="Schneider R."/>
            <person name="Smith A.J."/>
            <person name="Vanacova S."/>
            <person name="Villalvazo M."/>
            <person name="Haas B.J."/>
            <person name="Pertea M."/>
            <person name="Feldblyum T.V."/>
            <person name="Utterback T.R."/>
            <person name="Shu C.L."/>
            <person name="Osoegawa K."/>
            <person name="de Jong P.J."/>
            <person name="Hrdy I."/>
            <person name="Horvathova L."/>
            <person name="Zubacova Z."/>
            <person name="Dolezal P."/>
            <person name="Malik S.B."/>
            <person name="Logsdon J.M. Jr."/>
            <person name="Henze K."/>
            <person name="Gupta A."/>
            <person name="Wang C.C."/>
            <person name="Dunne R.L."/>
            <person name="Upcroft J.A."/>
            <person name="Upcroft P."/>
            <person name="White O."/>
            <person name="Salzberg S.L."/>
            <person name="Tang P."/>
            <person name="Chiu C.-H."/>
            <person name="Lee Y.-S."/>
            <person name="Embley T.M."/>
            <person name="Coombs G.H."/>
            <person name="Mottram J.C."/>
            <person name="Tachezy J."/>
            <person name="Fraser-Liggett C.M."/>
            <person name="Johnson P.J."/>
        </authorList>
    </citation>
    <scope>NUCLEOTIDE SEQUENCE [LARGE SCALE GENOMIC DNA]</scope>
    <source>
        <strain evidence="2">G3</strain>
    </source>
</reference>
<dbReference type="VEuPathDB" id="TrichDB:TVAG_175710"/>
<accession>A2F5N9</accession>
<dbReference type="VEuPathDB" id="TrichDB:TVAGG3_1055720"/>
<dbReference type="KEGG" id="tva:4757620"/>